<dbReference type="Proteomes" id="UP000612746">
    <property type="component" value="Unassembled WGS sequence"/>
</dbReference>
<gene>
    <name evidence="3" type="ORF">INT44_009253</name>
</gene>
<dbReference type="InterPro" id="IPR007967">
    <property type="entry name" value="GSKIP_dom"/>
</dbReference>
<name>A0A8H7ULK3_9FUNG</name>
<evidence type="ECO:0000256" key="1">
    <source>
        <dbReference type="SAM" id="MobiDB-lite"/>
    </source>
</evidence>
<organism evidence="3 4">
    <name type="scientific">Umbelopsis vinacea</name>
    <dbReference type="NCBI Taxonomy" id="44442"/>
    <lineage>
        <taxon>Eukaryota</taxon>
        <taxon>Fungi</taxon>
        <taxon>Fungi incertae sedis</taxon>
        <taxon>Mucoromycota</taxon>
        <taxon>Mucoromycotina</taxon>
        <taxon>Umbelopsidomycetes</taxon>
        <taxon>Umbelopsidales</taxon>
        <taxon>Umbelopsidaceae</taxon>
        <taxon>Umbelopsis</taxon>
    </lineage>
</organism>
<feature type="region of interest" description="Disordered" evidence="1">
    <location>
        <begin position="121"/>
        <end position="141"/>
    </location>
</feature>
<dbReference type="Pfam" id="PF05303">
    <property type="entry name" value="GSKIP_dom"/>
    <property type="match status" value="1"/>
</dbReference>
<evidence type="ECO:0000259" key="2">
    <source>
        <dbReference type="Pfam" id="PF05303"/>
    </source>
</evidence>
<dbReference type="EMBL" id="JAEPRA010000006">
    <property type="protein sequence ID" value="KAG2184238.1"/>
    <property type="molecule type" value="Genomic_DNA"/>
</dbReference>
<keyword evidence="4" id="KW-1185">Reference proteome</keyword>
<protein>
    <recommendedName>
        <fullName evidence="2">GSKIP domain-containing protein</fullName>
    </recommendedName>
</protein>
<comment type="caution">
    <text evidence="3">The sequence shown here is derived from an EMBL/GenBank/DDBJ whole genome shotgun (WGS) entry which is preliminary data.</text>
</comment>
<accession>A0A8H7ULK3</accession>
<dbReference type="AlphaFoldDB" id="A0A8H7ULK3"/>
<dbReference type="SUPFAM" id="SSF103107">
    <property type="entry name" value="Hypothetical protein c14orf129, hspc210"/>
    <property type="match status" value="1"/>
</dbReference>
<dbReference type="Gene3D" id="3.30.2280.10">
    <property type="entry name" value="Hypothetical protein (hspc210)"/>
    <property type="match status" value="1"/>
</dbReference>
<dbReference type="InterPro" id="IPR023231">
    <property type="entry name" value="GSKIP_dom_sf"/>
</dbReference>
<evidence type="ECO:0000313" key="4">
    <source>
        <dbReference type="Proteomes" id="UP000612746"/>
    </source>
</evidence>
<dbReference type="OrthoDB" id="5804279at2759"/>
<feature type="domain" description="GSKIP" evidence="2">
    <location>
        <begin position="11"/>
        <end position="119"/>
    </location>
</feature>
<feature type="non-terminal residue" evidence="3">
    <location>
        <position position="1"/>
    </location>
</feature>
<reference evidence="3" key="1">
    <citation type="submission" date="2020-12" db="EMBL/GenBank/DDBJ databases">
        <title>Metabolic potential, ecology and presence of endohyphal bacteria is reflected in genomic diversity of Mucoromycotina.</title>
        <authorList>
            <person name="Muszewska A."/>
            <person name="Okrasinska A."/>
            <person name="Steczkiewicz K."/>
            <person name="Drgas O."/>
            <person name="Orlowska M."/>
            <person name="Perlinska-Lenart U."/>
            <person name="Aleksandrzak-Piekarczyk T."/>
            <person name="Szatraj K."/>
            <person name="Zielenkiewicz U."/>
            <person name="Pilsyk S."/>
            <person name="Malc E."/>
            <person name="Mieczkowski P."/>
            <person name="Kruszewska J.S."/>
            <person name="Biernat P."/>
            <person name="Pawlowska J."/>
        </authorList>
    </citation>
    <scope>NUCLEOTIDE SEQUENCE</scope>
    <source>
        <strain evidence="3">WA0000051536</strain>
    </source>
</reference>
<proteinExistence type="predicted"/>
<sequence>LLNMRAASLSEELESITKDYDFGIVPGSAAIFVKDEENFIGRLDLTILEGILVIIEVDDQGYKVLSCSPIYSFETTKSVLEHIEATLYKPFETMESLLMSISPMFQAKFQEALYNKLANINAPSTSNDQQPQGNHSQGNQSHMSQEAIIALLNDDPTSDPNWNIKNI</sequence>
<evidence type="ECO:0000313" key="3">
    <source>
        <dbReference type="EMBL" id="KAG2184238.1"/>
    </source>
</evidence>